<dbReference type="PROSITE" id="PS50293">
    <property type="entry name" value="TPR_REGION"/>
    <property type="match status" value="1"/>
</dbReference>
<evidence type="ECO:0000256" key="2">
    <source>
        <dbReference type="ARBA" id="ARBA00022803"/>
    </source>
</evidence>
<dbReference type="SUPFAM" id="SSF48452">
    <property type="entry name" value="TPR-like"/>
    <property type="match status" value="1"/>
</dbReference>
<dbReference type="AlphaFoldDB" id="A0A0B6RZ87"/>
<accession>A0A0B6RZ87</accession>
<evidence type="ECO:0000313" key="4">
    <source>
        <dbReference type="EMBL" id="AJK46350.1"/>
    </source>
</evidence>
<evidence type="ECO:0000256" key="1">
    <source>
        <dbReference type="ARBA" id="ARBA00022737"/>
    </source>
</evidence>
<dbReference type="Pfam" id="PF13432">
    <property type="entry name" value="TPR_16"/>
    <property type="match status" value="2"/>
</dbReference>
<protein>
    <submittedName>
        <fullName evidence="4">TPR domain protein</fullName>
    </submittedName>
</protein>
<dbReference type="Pfam" id="PF14559">
    <property type="entry name" value="TPR_19"/>
    <property type="match status" value="1"/>
</dbReference>
<organism evidence="4 5">
    <name type="scientific">Burkholderia plantarii</name>
    <dbReference type="NCBI Taxonomy" id="41899"/>
    <lineage>
        <taxon>Bacteria</taxon>
        <taxon>Pseudomonadati</taxon>
        <taxon>Pseudomonadota</taxon>
        <taxon>Betaproteobacteria</taxon>
        <taxon>Burkholderiales</taxon>
        <taxon>Burkholderiaceae</taxon>
        <taxon>Burkholderia</taxon>
    </lineage>
</organism>
<dbReference type="KEGG" id="bgp:BGL_1c18410"/>
<dbReference type="PROSITE" id="PS50005">
    <property type="entry name" value="TPR"/>
    <property type="match status" value="2"/>
</dbReference>
<evidence type="ECO:0000313" key="5">
    <source>
        <dbReference type="Proteomes" id="UP000031838"/>
    </source>
</evidence>
<dbReference type="HOGENOM" id="CLU_010140_1_1_4"/>
<dbReference type="Gene3D" id="3.40.50.2000">
    <property type="entry name" value="Glycogen Phosphorylase B"/>
    <property type="match status" value="1"/>
</dbReference>
<feature type="repeat" description="TPR" evidence="3">
    <location>
        <begin position="160"/>
        <end position="193"/>
    </location>
</feature>
<proteinExistence type="predicted"/>
<dbReference type="PANTHER" id="PTHR44858:SF1">
    <property type="entry name" value="UDP-N-ACETYLGLUCOSAMINE--PEPTIDE N-ACETYLGLUCOSAMINYLTRANSFERASE SPINDLY-RELATED"/>
    <property type="match status" value="1"/>
</dbReference>
<keyword evidence="5" id="KW-1185">Reference proteome</keyword>
<dbReference type="InterPro" id="IPR019734">
    <property type="entry name" value="TPR_rpt"/>
</dbReference>
<reference evidence="5" key="1">
    <citation type="submission" date="2011-03" db="EMBL/GenBank/DDBJ databases">
        <authorList>
            <person name="Voget S."/>
            <person name="Streit W.R."/>
            <person name="Jaeger K.E."/>
            <person name="Daniel R."/>
        </authorList>
    </citation>
    <scope>NUCLEOTIDE SEQUENCE [LARGE SCALE GENOMIC DNA]</scope>
    <source>
        <strain evidence="5">PG1</strain>
    </source>
</reference>
<feature type="repeat" description="TPR" evidence="3">
    <location>
        <begin position="194"/>
        <end position="227"/>
    </location>
</feature>
<dbReference type="PANTHER" id="PTHR44858">
    <property type="entry name" value="TETRATRICOPEPTIDE REPEAT PROTEIN 6"/>
    <property type="match status" value="1"/>
</dbReference>
<evidence type="ECO:0000256" key="3">
    <source>
        <dbReference type="PROSITE-ProRule" id="PRU00339"/>
    </source>
</evidence>
<dbReference type="Proteomes" id="UP000031838">
    <property type="component" value="Chromosome 1"/>
</dbReference>
<dbReference type="Pfam" id="PF01075">
    <property type="entry name" value="Glyco_transf_9"/>
    <property type="match status" value="1"/>
</dbReference>
<dbReference type="SMART" id="SM00028">
    <property type="entry name" value="TPR"/>
    <property type="match status" value="5"/>
</dbReference>
<dbReference type="SUPFAM" id="SSF53756">
    <property type="entry name" value="UDP-Glycosyltransferase/glycogen phosphorylase"/>
    <property type="match status" value="1"/>
</dbReference>
<name>A0A0B6RZ87_BURPL</name>
<keyword evidence="1" id="KW-0677">Repeat</keyword>
<reference evidence="4 5" key="2">
    <citation type="journal article" date="2016" name="Appl. Microbiol. Biotechnol.">
        <title>Mutations improving production and secretion of extracellular lipase by Burkholderia glumae PG1.</title>
        <authorList>
            <person name="Knapp A."/>
            <person name="Voget S."/>
            <person name="Gao R."/>
            <person name="Zaburannyi N."/>
            <person name="Krysciak D."/>
            <person name="Breuer M."/>
            <person name="Hauer B."/>
            <person name="Streit W.R."/>
            <person name="Muller R."/>
            <person name="Daniel R."/>
            <person name="Jaeger K.E."/>
        </authorList>
    </citation>
    <scope>NUCLEOTIDE SEQUENCE [LARGE SCALE GENOMIC DNA]</scope>
    <source>
        <strain evidence="4 5">PG1</strain>
    </source>
</reference>
<sequence>MLPRDGRSRPSTRPSSPIVMTQDTEHALAAAQQHAVAGRLSEATRLLHEVLASDPAQGDALEGLGHLAIRQGDHAGAADYLVRAAAHLPMSDAQLDFAAQVCQSVQRHADALALFERSLERLPNRPDALHGATMSLIALGEHARALDLLERLCRLQPRSAEAHYNRGTLLGTMARYDDELDAYRQAIALNPRFTDAYVNLGVALRDLTRFDEALQQFKKALAINPNDVGARTNRAQTNLLLGEYEHGWREYEWRWREGPTRHGFPAQSQWSGAEPLAGRTILVHHEQGFGDTLQFVRFVDRLAAAGARVVLRVQDPLLPLLRDYPGAAEVIGETAPVPAFDFHIPMLSLPLALKVREADIAVPGPYLHADAALAAGRDDLPAPAPGRPRVGLVWSGSRTHRNDRNRSMTLAQLAPLLEADAAFFSLQPDLREGDRAALEQYVARGVLHDVSARLGSFADTAALVARLDLVISVDTAVAHLAGALGKPVWIALPFMPDWRWRLGRDDSPWYAGARLFRQVRRGDWSDVVAALRTAVDGFGRA</sequence>
<dbReference type="InterPro" id="IPR011990">
    <property type="entry name" value="TPR-like_helical_dom_sf"/>
</dbReference>
<dbReference type="InterPro" id="IPR002201">
    <property type="entry name" value="Glyco_trans_9"/>
</dbReference>
<gene>
    <name evidence="4" type="ORF">BGL_1c18410</name>
</gene>
<dbReference type="EMBL" id="CP002580">
    <property type="protein sequence ID" value="AJK46350.1"/>
    <property type="molecule type" value="Genomic_DNA"/>
</dbReference>
<keyword evidence="2 3" id="KW-0802">TPR repeat</keyword>
<dbReference type="InterPro" id="IPR050498">
    <property type="entry name" value="Ycf3"/>
</dbReference>
<dbReference type="Gene3D" id="1.25.40.10">
    <property type="entry name" value="Tetratricopeptide repeat domain"/>
    <property type="match status" value="2"/>
</dbReference>
<dbReference type="GO" id="GO:0016757">
    <property type="term" value="F:glycosyltransferase activity"/>
    <property type="evidence" value="ECO:0007669"/>
    <property type="project" value="InterPro"/>
</dbReference>